<protein>
    <submittedName>
        <fullName evidence="1">Uncharacterized protein</fullName>
    </submittedName>
</protein>
<dbReference type="AlphaFoldDB" id="A0A7W7Q946"/>
<sequence length="402" mass="44051">MLSRDEVDRALAAVQGDNDRIAQSLVEMDTHPGHRLLKDTALTGLTAARWAEARTAMATLWEQFATYRDLLARAREVRARRSRPGDEELAELTGILHGPIVELNSEAIPIERRGLTGPAQVTERITLAELLSRMRQAFDTVTAVLAAAESAWSAAIGRLDPLDRRLHAVSVRAESVGAATDEVAAVRRDLDKAREMVLTDVLTVQATDALPDVERRIAALETRLAGLARVRDEFTARLTALESVLSDIEAVEATARQTYPAVLEKIAAPGLPVPGEQGSATVRARLRRLTDRYGAVGWDVLAREADDLDRVAATALANARTALRAITGLLDRRAELRGRLEAYQVKAARLGHAEDAELARLHGEAQQILFTAPCDLAAATRALNRYRQAIQDRTQPREERTE</sequence>
<accession>A0A7W7Q946</accession>
<dbReference type="EMBL" id="JACHJQ010000005">
    <property type="protein sequence ID" value="MBB4909262.1"/>
    <property type="molecule type" value="Genomic_DNA"/>
</dbReference>
<comment type="caution">
    <text evidence="1">The sequence shown here is derived from an EMBL/GenBank/DDBJ whole genome shotgun (WGS) entry which is preliminary data.</text>
</comment>
<evidence type="ECO:0000313" key="1">
    <source>
        <dbReference type="EMBL" id="MBB4909262.1"/>
    </source>
</evidence>
<organism evidence="1 2">
    <name type="scientific">Actinophytocola algeriensis</name>
    <dbReference type="NCBI Taxonomy" id="1768010"/>
    <lineage>
        <taxon>Bacteria</taxon>
        <taxon>Bacillati</taxon>
        <taxon>Actinomycetota</taxon>
        <taxon>Actinomycetes</taxon>
        <taxon>Pseudonocardiales</taxon>
        <taxon>Pseudonocardiaceae</taxon>
    </lineage>
</organism>
<proteinExistence type="predicted"/>
<dbReference type="Proteomes" id="UP000520767">
    <property type="component" value="Unassembled WGS sequence"/>
</dbReference>
<evidence type="ECO:0000313" key="2">
    <source>
        <dbReference type="Proteomes" id="UP000520767"/>
    </source>
</evidence>
<gene>
    <name evidence="1" type="ORF">FHR82_005515</name>
</gene>
<dbReference type="RefSeq" id="WP_184813282.1">
    <property type="nucleotide sequence ID" value="NZ_JACHJQ010000005.1"/>
</dbReference>
<reference evidence="1 2" key="1">
    <citation type="submission" date="2020-08" db="EMBL/GenBank/DDBJ databases">
        <title>Genomic Encyclopedia of Type Strains, Phase III (KMG-III): the genomes of soil and plant-associated and newly described type strains.</title>
        <authorList>
            <person name="Whitman W."/>
        </authorList>
    </citation>
    <scope>NUCLEOTIDE SEQUENCE [LARGE SCALE GENOMIC DNA]</scope>
    <source>
        <strain evidence="1 2">CECT 8960</strain>
    </source>
</reference>
<name>A0A7W7Q946_9PSEU</name>
<keyword evidence="2" id="KW-1185">Reference proteome</keyword>